<organism evidence="3 4">
    <name type="scientific">Chaetomium globosum (strain ATCC 6205 / CBS 148.51 / DSM 1962 / NBRC 6347 / NRRL 1970)</name>
    <name type="common">Soil fungus</name>
    <dbReference type="NCBI Taxonomy" id="306901"/>
    <lineage>
        <taxon>Eukaryota</taxon>
        <taxon>Fungi</taxon>
        <taxon>Dikarya</taxon>
        <taxon>Ascomycota</taxon>
        <taxon>Pezizomycotina</taxon>
        <taxon>Sordariomycetes</taxon>
        <taxon>Sordariomycetidae</taxon>
        <taxon>Sordariales</taxon>
        <taxon>Chaetomiaceae</taxon>
        <taxon>Chaetomium</taxon>
    </lineage>
</organism>
<name>Q2H2F8_CHAGB</name>
<dbReference type="HOGENOM" id="CLU_1156263_0_0_1"/>
<feature type="transmembrane region" description="Helical" evidence="2">
    <location>
        <begin position="6"/>
        <end position="22"/>
    </location>
</feature>
<gene>
    <name evidence="3" type="ORF">CHGG_04038</name>
</gene>
<dbReference type="GeneID" id="4392373"/>
<sequence>MAFSITAITIGAIGTLILWSLITRARNWYRLRHIPGPPAAGWTKAFLVYHQFSGKLLQHLRNVAQKHGTPSPPPPTHTKPLEPNKIESHPPWLDTGRSCTGRGRCGNWSKGYSFTSETEGAELMVNVQDARVFVRWPRRDKDQDALGHLSDSTWDESSRLRVARAGSELHGSPLRRTTRLTSPESPTPADDDAPVEIYEDASADEKSAPSCPRSKAAACCKLPLTNVTESFFSDFQRPAV</sequence>
<dbReference type="InParanoid" id="Q2H2F8"/>
<keyword evidence="4" id="KW-1185">Reference proteome</keyword>
<feature type="region of interest" description="Disordered" evidence="1">
    <location>
        <begin position="64"/>
        <end position="97"/>
    </location>
</feature>
<feature type="compositionally biased region" description="Basic and acidic residues" evidence="1">
    <location>
        <begin position="79"/>
        <end position="88"/>
    </location>
</feature>
<accession>Q2H2F8</accession>
<feature type="region of interest" description="Disordered" evidence="1">
    <location>
        <begin position="165"/>
        <end position="213"/>
    </location>
</feature>
<feature type="compositionally biased region" description="Acidic residues" evidence="1">
    <location>
        <begin position="189"/>
        <end position="202"/>
    </location>
</feature>
<dbReference type="AlphaFoldDB" id="Q2H2F8"/>
<reference evidence="4" key="1">
    <citation type="journal article" date="2015" name="Genome Announc.">
        <title>Draft genome sequence of the cellulolytic fungus Chaetomium globosum.</title>
        <authorList>
            <person name="Cuomo C.A."/>
            <person name="Untereiner W.A."/>
            <person name="Ma L.-J."/>
            <person name="Grabherr M."/>
            <person name="Birren B.W."/>
        </authorList>
    </citation>
    <scope>NUCLEOTIDE SEQUENCE [LARGE SCALE GENOMIC DNA]</scope>
    <source>
        <strain evidence="4">ATCC 6205 / CBS 148.51 / DSM 1962 / NBRC 6347 / NRRL 1970</strain>
    </source>
</reference>
<evidence type="ECO:0000256" key="2">
    <source>
        <dbReference type="SAM" id="Phobius"/>
    </source>
</evidence>
<dbReference type="VEuPathDB" id="FungiDB:CHGG_04038"/>
<dbReference type="RefSeq" id="XP_001223252.1">
    <property type="nucleotide sequence ID" value="XM_001223251.1"/>
</dbReference>
<proteinExistence type="predicted"/>
<protein>
    <submittedName>
        <fullName evidence="3">Uncharacterized protein</fullName>
    </submittedName>
</protein>
<evidence type="ECO:0000313" key="3">
    <source>
        <dbReference type="EMBL" id="EAQ87419.1"/>
    </source>
</evidence>
<evidence type="ECO:0000256" key="1">
    <source>
        <dbReference type="SAM" id="MobiDB-lite"/>
    </source>
</evidence>
<keyword evidence="2" id="KW-0472">Membrane</keyword>
<dbReference type="EMBL" id="CH408032">
    <property type="protein sequence ID" value="EAQ87419.1"/>
    <property type="molecule type" value="Genomic_DNA"/>
</dbReference>
<evidence type="ECO:0000313" key="4">
    <source>
        <dbReference type="Proteomes" id="UP000001056"/>
    </source>
</evidence>
<dbReference type="OrthoDB" id="5348546at2759"/>
<keyword evidence="2" id="KW-1133">Transmembrane helix</keyword>
<dbReference type="Proteomes" id="UP000001056">
    <property type="component" value="Unassembled WGS sequence"/>
</dbReference>
<keyword evidence="2" id="KW-0812">Transmembrane</keyword>
<dbReference type="eggNOG" id="ENOG502RZJP">
    <property type="taxonomic scope" value="Eukaryota"/>
</dbReference>